<evidence type="ECO:0000313" key="3">
    <source>
        <dbReference type="Proteomes" id="UP000034799"/>
    </source>
</evidence>
<keyword evidence="1" id="KW-0472">Membrane</keyword>
<proteinExistence type="predicted"/>
<evidence type="ECO:0000313" key="2">
    <source>
        <dbReference type="EMBL" id="KKR06445.1"/>
    </source>
</evidence>
<gene>
    <name evidence="2" type="ORF">UT34_C0001G0486</name>
</gene>
<feature type="transmembrane region" description="Helical" evidence="1">
    <location>
        <begin position="64"/>
        <end position="81"/>
    </location>
</feature>
<dbReference type="AlphaFoldDB" id="A0A0G0Q7L7"/>
<keyword evidence="1" id="KW-0812">Transmembrane</keyword>
<accession>A0A0G0Q7L7</accession>
<organism evidence="2 3">
    <name type="scientific">candidate division WS6 bacterium GW2011_GWF2_39_15</name>
    <dbReference type="NCBI Taxonomy" id="1619100"/>
    <lineage>
        <taxon>Bacteria</taxon>
        <taxon>Candidatus Dojkabacteria</taxon>
    </lineage>
</organism>
<reference evidence="2 3" key="1">
    <citation type="journal article" date="2015" name="Nature">
        <title>rRNA introns, odd ribosomes, and small enigmatic genomes across a large radiation of phyla.</title>
        <authorList>
            <person name="Brown C.T."/>
            <person name="Hug L.A."/>
            <person name="Thomas B.C."/>
            <person name="Sharon I."/>
            <person name="Castelle C.J."/>
            <person name="Singh A."/>
            <person name="Wilkins M.J."/>
            <person name="Williams K.H."/>
            <person name="Banfield J.F."/>
        </authorList>
    </citation>
    <scope>NUCLEOTIDE SEQUENCE [LARGE SCALE GENOMIC DNA]</scope>
</reference>
<dbReference type="STRING" id="1619100.UT34_C0001G0486"/>
<name>A0A0G0Q7L7_9BACT</name>
<keyword evidence="1" id="KW-1133">Transmembrane helix</keyword>
<evidence type="ECO:0008006" key="4">
    <source>
        <dbReference type="Google" id="ProtNLM"/>
    </source>
</evidence>
<dbReference type="PANTHER" id="PTHR37938:SF1">
    <property type="entry name" value="BLL0215 PROTEIN"/>
    <property type="match status" value="1"/>
</dbReference>
<dbReference type="EMBL" id="LBWK01000001">
    <property type="protein sequence ID" value="KKR06445.1"/>
    <property type="molecule type" value="Genomic_DNA"/>
</dbReference>
<dbReference type="PANTHER" id="PTHR37938">
    <property type="entry name" value="BLL0215 PROTEIN"/>
    <property type="match status" value="1"/>
</dbReference>
<sequence length="205" mass="22902">MGHIPKKFLKGKKSFIANLSSEAGTNRVGSFGVFPTNISFNGQDKGESVVLVVRRHPAVFIPQYFLILVLLFAPVLVLSVFRDIEGLNFAFALGVGTLFLLLAISTAIDTFLKWYYSVNIVTDQRIIDVDFNNVLFHRFSEAQLEKIEDVSHAPSGLLSSIFDYGDVYIQTAGTKPEFEFTGVPRPRDIQDTLLDLLELKQKGQI</sequence>
<comment type="caution">
    <text evidence="2">The sequence shown here is derived from an EMBL/GenBank/DDBJ whole genome shotgun (WGS) entry which is preliminary data.</text>
</comment>
<evidence type="ECO:0000256" key="1">
    <source>
        <dbReference type="SAM" id="Phobius"/>
    </source>
</evidence>
<protein>
    <recommendedName>
        <fullName evidence="4">DUF304 domain-containing protein</fullName>
    </recommendedName>
</protein>
<feature type="transmembrane region" description="Helical" evidence="1">
    <location>
        <begin position="87"/>
        <end position="108"/>
    </location>
</feature>
<dbReference type="Proteomes" id="UP000034799">
    <property type="component" value="Unassembled WGS sequence"/>
</dbReference>